<evidence type="ECO:0000256" key="1">
    <source>
        <dbReference type="ARBA" id="ARBA00009437"/>
    </source>
</evidence>
<dbReference type="Gene3D" id="1.10.10.10">
    <property type="entry name" value="Winged helix-like DNA-binding domain superfamily/Winged helix DNA-binding domain"/>
    <property type="match status" value="1"/>
</dbReference>
<dbReference type="GO" id="GO:0003700">
    <property type="term" value="F:DNA-binding transcription factor activity"/>
    <property type="evidence" value="ECO:0007669"/>
    <property type="project" value="InterPro"/>
</dbReference>
<accession>A0A0J1ILZ1</accession>
<dbReference type="PANTHER" id="PTHR30346:SF28">
    <property type="entry name" value="HTH-TYPE TRANSCRIPTIONAL REGULATOR CYNR"/>
    <property type="match status" value="1"/>
</dbReference>
<dbReference type="Pfam" id="PF00126">
    <property type="entry name" value="HTH_1"/>
    <property type="match status" value="1"/>
</dbReference>
<protein>
    <submittedName>
        <fullName evidence="6">LysR family transcriptional regulator</fullName>
    </submittedName>
</protein>
<evidence type="ECO:0000256" key="3">
    <source>
        <dbReference type="ARBA" id="ARBA00023125"/>
    </source>
</evidence>
<comment type="caution">
    <text evidence="6">The sequence shown here is derived from an EMBL/GenBank/DDBJ whole genome shotgun (WGS) entry which is preliminary data.</text>
</comment>
<sequence>MEIRQIQYFLEAAKREHITEAADALHVAQSSVSRQIFNLEAELGVELFIREGRSVKLTPLGRVFFERMKQIWSMMEDAKREVEESLDPEKGTVRIAFPISMAAHTLPSIIYSFRTRYPEAKFHMSNALYYDLIDGVINGEFNLAMIAPMPNREKEDKINGATLFTENIVALLPLHHPLSNQKELQLKDLKNDPFCVLPEGFVFRDQVVKACHDAGFSPQIAFEGKDIDALKGLVSAGLGVALMPEMTLVDNTPRSTCVIPLSDVNLTRTVGVIYPSHRKLLPTESLFYQFLLETYERLNEFKK</sequence>
<evidence type="ECO:0000313" key="6">
    <source>
        <dbReference type="EMBL" id="KLV26908.1"/>
    </source>
</evidence>
<dbReference type="PROSITE" id="PS50931">
    <property type="entry name" value="HTH_LYSR"/>
    <property type="match status" value="1"/>
</dbReference>
<dbReference type="FunFam" id="1.10.10.10:FF:000001">
    <property type="entry name" value="LysR family transcriptional regulator"/>
    <property type="match status" value="1"/>
</dbReference>
<dbReference type="InterPro" id="IPR005119">
    <property type="entry name" value="LysR_subst-bd"/>
</dbReference>
<dbReference type="GO" id="GO:0003677">
    <property type="term" value="F:DNA binding"/>
    <property type="evidence" value="ECO:0007669"/>
    <property type="project" value="UniProtKB-KW"/>
</dbReference>
<evidence type="ECO:0000256" key="2">
    <source>
        <dbReference type="ARBA" id="ARBA00023015"/>
    </source>
</evidence>
<dbReference type="GeneID" id="56348712"/>
<dbReference type="AlphaFoldDB" id="A0A0J1ILZ1"/>
<dbReference type="RefSeq" id="WP_016204111.1">
    <property type="nucleotide sequence ID" value="NZ_CP053989.1"/>
</dbReference>
<dbReference type="InterPro" id="IPR036388">
    <property type="entry name" value="WH-like_DNA-bd_sf"/>
</dbReference>
<dbReference type="SUPFAM" id="SSF46785">
    <property type="entry name" value="Winged helix' DNA-binding domain"/>
    <property type="match status" value="1"/>
</dbReference>
<dbReference type="InterPro" id="IPR000847">
    <property type="entry name" value="LysR_HTH_N"/>
</dbReference>
<keyword evidence="7" id="KW-1185">Reference proteome</keyword>
<reference evidence="6 7" key="1">
    <citation type="submission" date="2015-05" db="EMBL/GenBank/DDBJ databases">
        <title>Whole genome sequence and identification of bacterial endophytes from Costus igneus.</title>
        <authorList>
            <person name="Lee Y.P."/>
            <person name="Gan H.M."/>
            <person name="Eng W."/>
            <person name="Wheatley M.S."/>
            <person name="Caraballo A."/>
            <person name="Polter S."/>
            <person name="Savka M.A."/>
            <person name="Hudson A.O."/>
        </authorList>
    </citation>
    <scope>NUCLEOTIDE SEQUENCE [LARGE SCALE GENOMIC DNA]</scope>
    <source>
        <strain evidence="6 7">RIT379</strain>
    </source>
</reference>
<organism evidence="6 7">
    <name type="scientific">Niallia circulans</name>
    <name type="common">Bacillus circulans</name>
    <dbReference type="NCBI Taxonomy" id="1397"/>
    <lineage>
        <taxon>Bacteria</taxon>
        <taxon>Bacillati</taxon>
        <taxon>Bacillota</taxon>
        <taxon>Bacilli</taxon>
        <taxon>Bacillales</taxon>
        <taxon>Bacillaceae</taxon>
        <taxon>Niallia</taxon>
    </lineage>
</organism>
<dbReference type="OrthoDB" id="9803735at2"/>
<keyword evidence="4" id="KW-0804">Transcription</keyword>
<feature type="domain" description="HTH lysR-type" evidence="5">
    <location>
        <begin position="1"/>
        <end position="58"/>
    </location>
</feature>
<dbReference type="Gene3D" id="3.40.190.290">
    <property type="match status" value="1"/>
</dbReference>
<keyword evidence="2" id="KW-0805">Transcription regulation</keyword>
<dbReference type="Pfam" id="PF03466">
    <property type="entry name" value="LysR_substrate"/>
    <property type="match status" value="1"/>
</dbReference>
<dbReference type="GO" id="GO:0032993">
    <property type="term" value="C:protein-DNA complex"/>
    <property type="evidence" value="ECO:0007669"/>
    <property type="project" value="TreeGrafter"/>
</dbReference>
<evidence type="ECO:0000256" key="4">
    <source>
        <dbReference type="ARBA" id="ARBA00023163"/>
    </source>
</evidence>
<dbReference type="Proteomes" id="UP000036045">
    <property type="component" value="Unassembled WGS sequence"/>
</dbReference>
<gene>
    <name evidence="6" type="ORF">ABW02_07985</name>
</gene>
<dbReference type="PANTHER" id="PTHR30346">
    <property type="entry name" value="TRANSCRIPTIONAL DUAL REGULATOR HCAR-RELATED"/>
    <property type="match status" value="1"/>
</dbReference>
<dbReference type="EMBL" id="LDPH01000006">
    <property type="protein sequence ID" value="KLV26908.1"/>
    <property type="molecule type" value="Genomic_DNA"/>
</dbReference>
<dbReference type="CDD" id="cd08434">
    <property type="entry name" value="PBP2_GltC_like"/>
    <property type="match status" value="1"/>
</dbReference>
<proteinExistence type="inferred from homology"/>
<dbReference type="PRINTS" id="PR00039">
    <property type="entry name" value="HTHLYSR"/>
</dbReference>
<comment type="similarity">
    <text evidence="1">Belongs to the LysR transcriptional regulatory family.</text>
</comment>
<name>A0A0J1ILZ1_NIACI</name>
<keyword evidence="3" id="KW-0238">DNA-binding</keyword>
<dbReference type="PATRIC" id="fig|1397.4.peg.4763"/>
<evidence type="ECO:0000313" key="7">
    <source>
        <dbReference type="Proteomes" id="UP000036045"/>
    </source>
</evidence>
<dbReference type="InterPro" id="IPR036390">
    <property type="entry name" value="WH_DNA-bd_sf"/>
</dbReference>
<evidence type="ECO:0000259" key="5">
    <source>
        <dbReference type="PROSITE" id="PS50931"/>
    </source>
</evidence>
<dbReference type="SUPFAM" id="SSF53850">
    <property type="entry name" value="Periplasmic binding protein-like II"/>
    <property type="match status" value="1"/>
</dbReference>